<proteinExistence type="predicted"/>
<sequence length="81" mass="8249">MDDRRRTLAAITVLLGILVLAAIVVGVVVSAKKTVSPVPEEGAIKIIFTTPTPTPVSSPSATLSPSPTTKATTKPTATPTP</sequence>
<accession>A0A1F6AUQ5</accession>
<gene>
    <name evidence="2" type="ORF">A3A64_03670</name>
</gene>
<feature type="region of interest" description="Disordered" evidence="1">
    <location>
        <begin position="49"/>
        <end position="81"/>
    </location>
</feature>
<dbReference type="AlphaFoldDB" id="A0A1F6AUQ5"/>
<dbReference type="EMBL" id="MFJY01000009">
    <property type="protein sequence ID" value="OGG28409.1"/>
    <property type="molecule type" value="Genomic_DNA"/>
</dbReference>
<protein>
    <submittedName>
        <fullName evidence="2">Uncharacterized protein</fullName>
    </submittedName>
</protein>
<comment type="caution">
    <text evidence="2">The sequence shown here is derived from an EMBL/GenBank/DDBJ whole genome shotgun (WGS) entry which is preliminary data.</text>
</comment>
<reference evidence="2 3" key="1">
    <citation type="journal article" date="2016" name="Nat. Commun.">
        <title>Thousands of microbial genomes shed light on interconnected biogeochemical processes in an aquifer system.</title>
        <authorList>
            <person name="Anantharaman K."/>
            <person name="Brown C.T."/>
            <person name="Hug L.A."/>
            <person name="Sharon I."/>
            <person name="Castelle C.J."/>
            <person name="Probst A.J."/>
            <person name="Thomas B.C."/>
            <person name="Singh A."/>
            <person name="Wilkins M.J."/>
            <person name="Karaoz U."/>
            <person name="Brodie E.L."/>
            <person name="Williams K.H."/>
            <person name="Hubbard S.S."/>
            <person name="Banfield J.F."/>
        </authorList>
    </citation>
    <scope>NUCLEOTIDE SEQUENCE [LARGE SCALE GENOMIC DNA]</scope>
</reference>
<name>A0A1F6AUQ5_9BACT</name>
<evidence type="ECO:0000313" key="3">
    <source>
        <dbReference type="Proteomes" id="UP000178305"/>
    </source>
</evidence>
<evidence type="ECO:0000313" key="2">
    <source>
        <dbReference type="EMBL" id="OGG28409.1"/>
    </source>
</evidence>
<organism evidence="2 3">
    <name type="scientific">Candidatus Gottesmanbacteria bacterium RIFCSPLOWO2_01_FULL_48_11</name>
    <dbReference type="NCBI Taxonomy" id="1798395"/>
    <lineage>
        <taxon>Bacteria</taxon>
        <taxon>Candidatus Gottesmaniibacteriota</taxon>
    </lineage>
</organism>
<dbReference type="Proteomes" id="UP000178305">
    <property type="component" value="Unassembled WGS sequence"/>
</dbReference>
<evidence type="ECO:0000256" key="1">
    <source>
        <dbReference type="SAM" id="MobiDB-lite"/>
    </source>
</evidence>